<dbReference type="Gene3D" id="3.30.420.10">
    <property type="entry name" value="Ribonuclease H-like superfamily/Ribonuclease H"/>
    <property type="match status" value="1"/>
</dbReference>
<dbReference type="SUPFAM" id="SSF53098">
    <property type="entry name" value="Ribonuclease H-like"/>
    <property type="match status" value="1"/>
</dbReference>
<name>A0A438BR81_VITVI</name>
<dbReference type="Pfam" id="PF00665">
    <property type="entry name" value="rve"/>
    <property type="match status" value="1"/>
</dbReference>
<dbReference type="InterPro" id="IPR041577">
    <property type="entry name" value="RT_RNaseH_2"/>
</dbReference>
<dbReference type="InterPro" id="IPR012337">
    <property type="entry name" value="RNaseH-like_sf"/>
</dbReference>
<dbReference type="Gene3D" id="3.30.70.270">
    <property type="match status" value="2"/>
</dbReference>
<comment type="caution">
    <text evidence="3">The sequence shown here is derived from an EMBL/GenBank/DDBJ whole genome shotgun (WGS) entry which is preliminary data.</text>
</comment>
<dbReference type="InterPro" id="IPR043502">
    <property type="entry name" value="DNA/RNA_pol_sf"/>
</dbReference>
<dbReference type="InterPro" id="IPR036397">
    <property type="entry name" value="RNaseH_sf"/>
</dbReference>
<dbReference type="SUPFAM" id="SSF56672">
    <property type="entry name" value="DNA/RNA polymerases"/>
    <property type="match status" value="1"/>
</dbReference>
<dbReference type="CDD" id="cd01647">
    <property type="entry name" value="RT_LTR"/>
    <property type="match status" value="1"/>
</dbReference>
<dbReference type="FunFam" id="3.30.70.270:FF:000020">
    <property type="entry name" value="Transposon Tf2-6 polyprotein-like Protein"/>
    <property type="match status" value="1"/>
</dbReference>
<dbReference type="PROSITE" id="PS50994">
    <property type="entry name" value="INTEGRASE"/>
    <property type="match status" value="1"/>
</dbReference>
<dbReference type="Pfam" id="PF17919">
    <property type="entry name" value="RT_RNaseH_2"/>
    <property type="match status" value="1"/>
</dbReference>
<dbReference type="AlphaFoldDB" id="A0A438BR81"/>
<dbReference type="InterPro" id="IPR001584">
    <property type="entry name" value="Integrase_cat-core"/>
</dbReference>
<organism evidence="3 4">
    <name type="scientific">Vitis vinifera</name>
    <name type="common">Grape</name>
    <dbReference type="NCBI Taxonomy" id="29760"/>
    <lineage>
        <taxon>Eukaryota</taxon>
        <taxon>Viridiplantae</taxon>
        <taxon>Streptophyta</taxon>
        <taxon>Embryophyta</taxon>
        <taxon>Tracheophyta</taxon>
        <taxon>Spermatophyta</taxon>
        <taxon>Magnoliopsida</taxon>
        <taxon>eudicotyledons</taxon>
        <taxon>Gunneridae</taxon>
        <taxon>Pentapetalae</taxon>
        <taxon>rosids</taxon>
        <taxon>Vitales</taxon>
        <taxon>Vitaceae</taxon>
        <taxon>Viteae</taxon>
        <taxon>Vitis</taxon>
    </lineage>
</organism>
<evidence type="ECO:0000313" key="3">
    <source>
        <dbReference type="EMBL" id="RVW13380.1"/>
    </source>
</evidence>
<protein>
    <submittedName>
        <fullName evidence="3">Retrovirus-related Pol polyprotein from transposon opus</fullName>
    </submittedName>
</protein>
<reference evidence="3 4" key="1">
    <citation type="journal article" date="2018" name="PLoS Genet.">
        <title>Population sequencing reveals clonal diversity and ancestral inbreeding in the grapevine cultivar Chardonnay.</title>
        <authorList>
            <person name="Roach M.J."/>
            <person name="Johnson D.L."/>
            <person name="Bohlmann J."/>
            <person name="van Vuuren H.J."/>
            <person name="Jones S.J."/>
            <person name="Pretorius I.S."/>
            <person name="Schmidt S.A."/>
            <person name="Borneman A.R."/>
        </authorList>
    </citation>
    <scope>NUCLEOTIDE SEQUENCE [LARGE SCALE GENOMIC DNA]</scope>
    <source>
        <strain evidence="4">cv. Chardonnay</strain>
        <tissue evidence="3">Leaf</tissue>
    </source>
</reference>
<sequence length="778" mass="90101">MQEVVRNEVLKLLQAGIIYSISDSTWVSPTQVVPKKSGVTVIEIALEDQEKTTFTCPFGTYAYRRMPFGLCNAPATFQRCMLSIFSDMVERIMEVFMDDLTIYGEDFGDCLSNLETILQRSCYLKERIEVDKAKIEIIVNLPPPTNVKEVRQFLGHAGFYRRFIKDFSKLARPMCALLAKDAKFKWDQNCQHCFEELKRLLTTAPIVRRPNWDLPFEVMCDASDQAMGAILGQRDEGKPYVIYYASKTLNEAQKNYTTTEKELLAVVFALDKFRAYLVGAPIPPINEEFPDDALLKVDTNPWYAHIANYLVTRELPKEWTIQERRFFFQGACILLGEPFLYKYCADQLIRKCVPEEEQQGILMQCHAYACGGHFSTQKTALKVLQSGVDYVSKWVEAIACKHNDHKVVVKFLKENIFTRFGVPKAIISDGGTHFCNKIFNNLLARYGVKHKVATPYHPQTSGQVELANREIKNILMKVVNANRKDWALRLHDALWAYRTAYKTILGMSPYRLVFGKACHLPVEMEYKAWWAIKKLNFDMQRAGLKRFLDLNELEEMRNEAYMNSKISKDKLKRWHDQIVLRKEFQEGQKVLLYDSKLHIFPGKLKSRWNGPYLVHKAYSNGVVEITNPKNGCIFKVNGHRLKPYMEPMVQEKEELTFLTFHKLSIPAPAPTLVTKSTPPQSRPLQFQFTKAPKKKLATGAREDCSSRKFHEECYYDFKAFAASPFTKFSTELCCRYFLEPFMVPRPFFYPRINSEFYRTMTSRGVYPPSAIYFEIDGR</sequence>
<dbReference type="Pfam" id="PF00078">
    <property type="entry name" value="RVT_1"/>
    <property type="match status" value="1"/>
</dbReference>
<dbReference type="PANTHER" id="PTHR37984:SF5">
    <property type="entry name" value="PROTEIN NYNRIN-LIKE"/>
    <property type="match status" value="1"/>
</dbReference>
<dbReference type="GO" id="GO:0003824">
    <property type="term" value="F:catalytic activity"/>
    <property type="evidence" value="ECO:0007669"/>
    <property type="project" value="UniProtKB-KW"/>
</dbReference>
<dbReference type="Proteomes" id="UP000288805">
    <property type="component" value="Unassembled WGS sequence"/>
</dbReference>
<dbReference type="FunFam" id="3.10.20.370:FF:000001">
    <property type="entry name" value="Retrovirus-related Pol polyprotein from transposon 17.6-like protein"/>
    <property type="match status" value="1"/>
</dbReference>
<dbReference type="Gene3D" id="3.10.10.10">
    <property type="entry name" value="HIV Type 1 Reverse Transcriptase, subunit A, domain 1"/>
    <property type="match status" value="2"/>
</dbReference>
<dbReference type="CDD" id="cd09274">
    <property type="entry name" value="RNase_HI_RT_Ty3"/>
    <property type="match status" value="1"/>
</dbReference>
<keyword evidence="1" id="KW-0511">Multifunctional enzyme</keyword>
<dbReference type="InterPro" id="IPR050951">
    <property type="entry name" value="Retrovirus_Pol_polyprotein"/>
</dbReference>
<feature type="domain" description="Integrase catalytic" evidence="2">
    <location>
        <begin position="350"/>
        <end position="517"/>
    </location>
</feature>
<evidence type="ECO:0000313" key="4">
    <source>
        <dbReference type="Proteomes" id="UP000288805"/>
    </source>
</evidence>
<dbReference type="GO" id="GO:0015074">
    <property type="term" value="P:DNA integration"/>
    <property type="evidence" value="ECO:0007669"/>
    <property type="project" value="InterPro"/>
</dbReference>
<evidence type="ECO:0000256" key="1">
    <source>
        <dbReference type="ARBA" id="ARBA00023268"/>
    </source>
</evidence>
<dbReference type="InterPro" id="IPR043128">
    <property type="entry name" value="Rev_trsase/Diguanyl_cyclase"/>
</dbReference>
<accession>A0A438BR81</accession>
<gene>
    <name evidence="3" type="primary">pol_1133</name>
    <name evidence="3" type="ORF">CK203_095771</name>
</gene>
<proteinExistence type="predicted"/>
<dbReference type="InterPro" id="IPR000477">
    <property type="entry name" value="RT_dom"/>
</dbReference>
<dbReference type="GO" id="GO:0003676">
    <property type="term" value="F:nucleic acid binding"/>
    <property type="evidence" value="ECO:0007669"/>
    <property type="project" value="InterPro"/>
</dbReference>
<dbReference type="EMBL" id="QGNW01002655">
    <property type="protein sequence ID" value="RVW13380.1"/>
    <property type="molecule type" value="Genomic_DNA"/>
</dbReference>
<dbReference type="PANTHER" id="PTHR37984">
    <property type="entry name" value="PROTEIN CBG26694"/>
    <property type="match status" value="1"/>
</dbReference>
<evidence type="ECO:0000259" key="2">
    <source>
        <dbReference type="PROSITE" id="PS50994"/>
    </source>
</evidence>